<dbReference type="Pfam" id="PF07714">
    <property type="entry name" value="PK_Tyr_Ser-Thr"/>
    <property type="match status" value="1"/>
</dbReference>
<dbReference type="InterPro" id="IPR059179">
    <property type="entry name" value="MLKL-like_MCAfunc"/>
</dbReference>
<evidence type="ECO:0000256" key="5">
    <source>
        <dbReference type="ARBA" id="ARBA00022840"/>
    </source>
</evidence>
<dbReference type="Proteomes" id="UP000053257">
    <property type="component" value="Unassembled WGS sequence"/>
</dbReference>
<accession>A0A0C3RY19</accession>
<feature type="compositionally biased region" description="Polar residues" evidence="7">
    <location>
        <begin position="259"/>
        <end position="273"/>
    </location>
</feature>
<feature type="region of interest" description="Disordered" evidence="7">
    <location>
        <begin position="874"/>
        <end position="903"/>
    </location>
</feature>
<keyword evidence="2" id="KW-0808">Transferase</keyword>
<organism evidence="9 10">
    <name type="scientific">Phlebiopsis gigantea (strain 11061_1 CR5-6)</name>
    <name type="common">White-rot fungus</name>
    <name type="synonym">Peniophora gigantea</name>
    <dbReference type="NCBI Taxonomy" id="745531"/>
    <lineage>
        <taxon>Eukaryota</taxon>
        <taxon>Fungi</taxon>
        <taxon>Dikarya</taxon>
        <taxon>Basidiomycota</taxon>
        <taxon>Agaricomycotina</taxon>
        <taxon>Agaricomycetes</taxon>
        <taxon>Polyporales</taxon>
        <taxon>Phanerochaetaceae</taxon>
        <taxon>Phlebiopsis</taxon>
    </lineage>
</organism>
<dbReference type="GO" id="GO:0007166">
    <property type="term" value="P:cell surface receptor signaling pathway"/>
    <property type="evidence" value="ECO:0007669"/>
    <property type="project" value="InterPro"/>
</dbReference>
<dbReference type="InterPro" id="IPR017441">
    <property type="entry name" value="Protein_kinase_ATP_BS"/>
</dbReference>
<dbReference type="InterPro" id="IPR001245">
    <property type="entry name" value="Ser-Thr/Tyr_kinase_cat_dom"/>
</dbReference>
<protein>
    <recommendedName>
        <fullName evidence="8">Protein kinase domain-containing protein</fullName>
    </recommendedName>
</protein>
<dbReference type="InterPro" id="IPR036537">
    <property type="entry name" value="Adaptor_Cbl_N_dom_sf"/>
</dbReference>
<evidence type="ECO:0000313" key="9">
    <source>
        <dbReference type="EMBL" id="KIP06901.1"/>
    </source>
</evidence>
<dbReference type="STRING" id="745531.A0A0C3RY19"/>
<proteinExistence type="predicted"/>
<dbReference type="InterPro" id="IPR000719">
    <property type="entry name" value="Prot_kinase_dom"/>
</dbReference>
<keyword evidence="5 6" id="KW-0067">ATP-binding</keyword>
<feature type="binding site" evidence="6">
    <location>
        <position position="510"/>
    </location>
    <ligand>
        <name>ATP</name>
        <dbReference type="ChEBI" id="CHEBI:30616"/>
    </ligand>
</feature>
<dbReference type="PANTHER" id="PTHR44329">
    <property type="entry name" value="SERINE/THREONINE-PROTEIN KINASE TNNI3K-RELATED"/>
    <property type="match status" value="1"/>
</dbReference>
<dbReference type="OrthoDB" id="1668230at2759"/>
<keyword evidence="4" id="KW-0418">Kinase</keyword>
<feature type="region of interest" description="Disordered" evidence="7">
    <location>
        <begin position="257"/>
        <end position="295"/>
    </location>
</feature>
<evidence type="ECO:0000256" key="4">
    <source>
        <dbReference type="ARBA" id="ARBA00022777"/>
    </source>
</evidence>
<dbReference type="Gene3D" id="1.20.930.20">
    <property type="entry name" value="Adaptor protein Cbl, N-terminal domain"/>
    <property type="match status" value="1"/>
</dbReference>
<dbReference type="AlphaFoldDB" id="A0A0C3RY19"/>
<dbReference type="Gene3D" id="3.30.200.20">
    <property type="entry name" value="Phosphorylase Kinase, domain 1"/>
    <property type="match status" value="1"/>
</dbReference>
<name>A0A0C3RY19_PHLG1</name>
<keyword evidence="1" id="KW-0723">Serine/threonine-protein kinase</keyword>
<dbReference type="SMART" id="SM00220">
    <property type="entry name" value="S_TKc"/>
    <property type="match status" value="1"/>
</dbReference>
<dbReference type="PROSITE" id="PS50011">
    <property type="entry name" value="PROTEIN_KINASE_DOM"/>
    <property type="match status" value="1"/>
</dbReference>
<sequence>MFFWHLPRAGPSRPWEDDAKTQQGDASPRGPGTPHHSSNLWHRRGSVPLEQHEGWERTKTKIDVVVKEMADLGLDILHDTLEVAVDALEFVPVVGLAEAARTLLTIWDAVQMVEFNRLACLRLTERCANMLLAIKQEIQEADQLGAQASSSTPKLGSQLKELEKGLPDAFRQVHQFLERLARRPFLKRYLKRDEIQRELAACHTALNDAFDVFSLSVQIRIFEQVLQAEQQRQEDNSRLFEQILHTPPFQGTPLPPYQSPHTPTSQFVSSPISEQGPVGGYTAEPESNPAVHTPSGELDSLGLNLGPFLSGLTEWQNVHDALHDLADLRMMMRRALERNDDAEMIQLLQVKPEDAPEALKALQRALEDEVARERTLAAQAQEEGTGELVQDDSIASMQAMMDGSLSRKQTVDAPLSRSSSSSHAASDKAPASDRTATTGSSHDTLDREFMESGIDSLLRLSVASGTTPASLSLPAWTITRYEVDLEESVGQGFFSQVWKGRYRNRVVAVKVLASWTPKETFLREVHVWNELRHKNILEMVGASAVEATPMTIGWDSSLTQLPWFIVSRCYERGSLVKWVKGLAKEQWESMVVDASQGVLRMIHEIVQGMQYLHTREVLHGDLKAANVLINKYGHCIISDFGQSELRSEAYRLSGTPLPHGTLRWQAPELMAGQSKLTTEVDVYAFAITCIEILTKGGVPWPLADDNAVRNFVSVENMRPEIPPLAQWSPHLAEIIRQCWAWDPSLRPSFAQLNKMMFTLRLKFGWNGRDDLLPGEAEEEQDWIDWIDELDREHKSPAMNPDVLLPPLAPGVCEVDVPSFSNETTPQFAYEVPGMNVPLPPSMASSMSMPLPGTSSGLPPTAVVGAQSAPVQGSAAPTVVIPSGPQSRQSSLVPSSSESERWSVAHDVVTPPRDERAVMFRNERRYRITLQHEFHPSLSLPLWSPSPVALGSVGYYNKPSGSFVTLFNAFNPADSTDRRLVGIPSLNGYGSSPVKHTPKEKRNAMMRKFDQFTDWLSRGKQDTNERSISRRYSTPLRNGHKSAYLFTESTMYNYIADPELAAPRKWFNATFHRILEIYGTERSIQKEDLMLVIGTLDAPEYAMFVSHTHPDGQVNFNVFTGSQVGQKWGEFSTSTDLAMAAPDGPAYKEEVPLADFWPRISKVKEPGEPWDTVLIARLRFPTDKDEATIL</sequence>
<evidence type="ECO:0000313" key="10">
    <source>
        <dbReference type="Proteomes" id="UP000053257"/>
    </source>
</evidence>
<dbReference type="InterPro" id="IPR054000">
    <property type="entry name" value="MLKL_N"/>
</dbReference>
<dbReference type="InterPro" id="IPR051681">
    <property type="entry name" value="Ser/Thr_Kinases-Pseudokinases"/>
</dbReference>
<dbReference type="PROSITE" id="PS00108">
    <property type="entry name" value="PROTEIN_KINASE_ST"/>
    <property type="match status" value="1"/>
</dbReference>
<keyword evidence="3 6" id="KW-0547">Nucleotide-binding</keyword>
<feature type="compositionally biased region" description="Low complexity" evidence="7">
    <location>
        <begin position="884"/>
        <end position="896"/>
    </location>
</feature>
<keyword evidence="10" id="KW-1185">Reference proteome</keyword>
<feature type="compositionally biased region" description="Low complexity" evidence="7">
    <location>
        <begin position="416"/>
        <end position="429"/>
    </location>
</feature>
<dbReference type="CDD" id="cd21037">
    <property type="entry name" value="MLKL_NTD"/>
    <property type="match status" value="1"/>
</dbReference>
<gene>
    <name evidence="9" type="ORF">PHLGIDRAFT_106442</name>
</gene>
<feature type="domain" description="Protein kinase" evidence="8">
    <location>
        <begin position="483"/>
        <end position="758"/>
    </location>
</feature>
<reference evidence="9 10" key="1">
    <citation type="journal article" date="2014" name="PLoS Genet.">
        <title>Analysis of the Phlebiopsis gigantea genome, transcriptome and secretome provides insight into its pioneer colonization strategies of wood.</title>
        <authorList>
            <person name="Hori C."/>
            <person name="Ishida T."/>
            <person name="Igarashi K."/>
            <person name="Samejima M."/>
            <person name="Suzuki H."/>
            <person name="Master E."/>
            <person name="Ferreira P."/>
            <person name="Ruiz-Duenas F.J."/>
            <person name="Held B."/>
            <person name="Canessa P."/>
            <person name="Larrondo L.F."/>
            <person name="Schmoll M."/>
            <person name="Druzhinina I.S."/>
            <person name="Kubicek C.P."/>
            <person name="Gaskell J.A."/>
            <person name="Kersten P."/>
            <person name="St John F."/>
            <person name="Glasner J."/>
            <person name="Sabat G."/>
            <person name="Splinter BonDurant S."/>
            <person name="Syed K."/>
            <person name="Yadav J."/>
            <person name="Mgbeahuruike A.C."/>
            <person name="Kovalchuk A."/>
            <person name="Asiegbu F.O."/>
            <person name="Lackner G."/>
            <person name="Hoffmeister D."/>
            <person name="Rencoret J."/>
            <person name="Gutierrez A."/>
            <person name="Sun H."/>
            <person name="Lindquist E."/>
            <person name="Barry K."/>
            <person name="Riley R."/>
            <person name="Grigoriev I.V."/>
            <person name="Henrissat B."/>
            <person name="Kues U."/>
            <person name="Berka R.M."/>
            <person name="Martinez A.T."/>
            <person name="Covert S.F."/>
            <person name="Blanchette R.A."/>
            <person name="Cullen D."/>
        </authorList>
    </citation>
    <scope>NUCLEOTIDE SEQUENCE [LARGE SCALE GENOMIC DNA]</scope>
    <source>
        <strain evidence="9 10">11061_1 CR5-6</strain>
    </source>
</reference>
<dbReference type="PRINTS" id="PR00109">
    <property type="entry name" value="TYRKINASE"/>
</dbReference>
<dbReference type="Gene3D" id="1.10.510.10">
    <property type="entry name" value="Transferase(Phosphotransferase) domain 1"/>
    <property type="match status" value="1"/>
</dbReference>
<dbReference type="InterPro" id="IPR008271">
    <property type="entry name" value="Ser/Thr_kinase_AS"/>
</dbReference>
<dbReference type="PANTHER" id="PTHR44329:SF288">
    <property type="entry name" value="MITOGEN-ACTIVATED PROTEIN KINASE KINASE KINASE 20"/>
    <property type="match status" value="1"/>
</dbReference>
<dbReference type="Pfam" id="PF22215">
    <property type="entry name" value="MLKL_N"/>
    <property type="match status" value="1"/>
</dbReference>
<evidence type="ECO:0000259" key="8">
    <source>
        <dbReference type="PROSITE" id="PS50011"/>
    </source>
</evidence>
<feature type="region of interest" description="Disordered" evidence="7">
    <location>
        <begin position="9"/>
        <end position="43"/>
    </location>
</feature>
<dbReference type="EMBL" id="KN840508">
    <property type="protein sequence ID" value="KIP06901.1"/>
    <property type="molecule type" value="Genomic_DNA"/>
</dbReference>
<dbReference type="InterPro" id="IPR011009">
    <property type="entry name" value="Kinase-like_dom_sf"/>
</dbReference>
<evidence type="ECO:0000256" key="1">
    <source>
        <dbReference type="ARBA" id="ARBA00022527"/>
    </source>
</evidence>
<feature type="region of interest" description="Disordered" evidence="7">
    <location>
        <begin position="403"/>
        <end position="446"/>
    </location>
</feature>
<dbReference type="SUPFAM" id="SSF56112">
    <property type="entry name" value="Protein kinase-like (PK-like)"/>
    <property type="match status" value="1"/>
</dbReference>
<dbReference type="PROSITE" id="PS00107">
    <property type="entry name" value="PROTEIN_KINASE_ATP"/>
    <property type="match status" value="1"/>
</dbReference>
<evidence type="ECO:0000256" key="6">
    <source>
        <dbReference type="PROSITE-ProRule" id="PRU10141"/>
    </source>
</evidence>
<dbReference type="HOGENOM" id="CLU_001450_0_0_1"/>
<evidence type="ECO:0000256" key="7">
    <source>
        <dbReference type="SAM" id="MobiDB-lite"/>
    </source>
</evidence>
<evidence type="ECO:0000256" key="2">
    <source>
        <dbReference type="ARBA" id="ARBA00022679"/>
    </source>
</evidence>
<evidence type="ECO:0000256" key="3">
    <source>
        <dbReference type="ARBA" id="ARBA00022741"/>
    </source>
</evidence>
<dbReference type="GO" id="GO:0005524">
    <property type="term" value="F:ATP binding"/>
    <property type="evidence" value="ECO:0007669"/>
    <property type="project" value="UniProtKB-UniRule"/>
</dbReference>
<dbReference type="GO" id="GO:0004674">
    <property type="term" value="F:protein serine/threonine kinase activity"/>
    <property type="evidence" value="ECO:0007669"/>
    <property type="project" value="UniProtKB-KW"/>
</dbReference>